<dbReference type="InterPro" id="IPR003609">
    <property type="entry name" value="Pan_app"/>
</dbReference>
<evidence type="ECO:0000259" key="3">
    <source>
        <dbReference type="Pfam" id="PF00024"/>
    </source>
</evidence>
<proteinExistence type="predicted"/>
<keyword evidence="2" id="KW-0732">Signal</keyword>
<dbReference type="Pfam" id="PF00024">
    <property type="entry name" value="PAN_1"/>
    <property type="match status" value="2"/>
</dbReference>
<keyword evidence="5" id="KW-1185">Reference proteome</keyword>
<evidence type="ECO:0000313" key="5">
    <source>
        <dbReference type="Proteomes" id="UP001392437"/>
    </source>
</evidence>
<feature type="domain" description="Apple" evidence="3">
    <location>
        <begin position="417"/>
        <end position="459"/>
    </location>
</feature>
<feature type="compositionally biased region" description="Polar residues" evidence="1">
    <location>
        <begin position="138"/>
        <end position="162"/>
    </location>
</feature>
<feature type="domain" description="Apple" evidence="3">
    <location>
        <begin position="200"/>
        <end position="238"/>
    </location>
</feature>
<protein>
    <recommendedName>
        <fullName evidence="3">Apple domain-containing protein</fullName>
    </recommendedName>
</protein>
<dbReference type="EMBL" id="JAQQWP010000008">
    <property type="protein sequence ID" value="KAK8106450.1"/>
    <property type="molecule type" value="Genomic_DNA"/>
</dbReference>
<gene>
    <name evidence="4" type="ORF">PG999_009809</name>
</gene>
<accession>A0AAW0QQS6</accession>
<feature type="signal peptide" evidence="2">
    <location>
        <begin position="1"/>
        <end position="22"/>
    </location>
</feature>
<sequence length="600" mass="64232">MHIARSSVCWISLVTVLVPVSAQSTSAICAKEKDHGTEHTFNGKTFKLYCNTDIKPTNNIQIVNNVLTAEACAEICSTRADCGYARYAAKFKRCIIRPPVTSIVEKAFTNSATANGNTFEWVFVRDAAPSPPPPPPTSGDSNGTDNIDQTIPSPDQDGSNNLPAYDCTNQRDHGKQYTISGKTFELLCDHGNIDTGYLTVPVTSLTECADLCARDAARCGSAEFHVGSNMCELEPDGSSVGIVGYHLWVPKTCPSTPRPLAAGASPQITTDLTCPMNDGKIYQGVDGTWYYIQCCSDSAGAVIKGFETASSHQQCIDKCSASSECNSLLILHQCFLRRRRVYQQLQALRSRGYSTAHKPGVHHYYATEPPTVAANHFDTKRCSTQCPEADGQIFASPTGENFVMSCKKRHGTTYLKQTPDRYPTFASCMKACGAIPACLSVDYELKTQKCFFSTNTKNPTVAAAAFASAHSAGCAGAACGSCNTTGCDDMNAGPLDAKSYYACDRDHGKPVTVLGVDFYVACQHGINSHPWRPVAAAADHVACVELCAADAACGGANWIGGASCFHHPDVNRDGSAVSVDQRLDSDAFVKVPGNLYSALV</sequence>
<dbReference type="Proteomes" id="UP001392437">
    <property type="component" value="Unassembled WGS sequence"/>
</dbReference>
<feature type="chain" id="PRO_5043699029" description="Apple domain-containing protein" evidence="2">
    <location>
        <begin position="23"/>
        <end position="600"/>
    </location>
</feature>
<comment type="caution">
    <text evidence="4">The sequence shown here is derived from an EMBL/GenBank/DDBJ whole genome shotgun (WGS) entry which is preliminary data.</text>
</comment>
<dbReference type="AlphaFoldDB" id="A0AAW0QQS6"/>
<evidence type="ECO:0000313" key="4">
    <source>
        <dbReference type="EMBL" id="KAK8106450.1"/>
    </source>
</evidence>
<organism evidence="4 5">
    <name type="scientific">Apiospora kogelbergensis</name>
    <dbReference type="NCBI Taxonomy" id="1337665"/>
    <lineage>
        <taxon>Eukaryota</taxon>
        <taxon>Fungi</taxon>
        <taxon>Dikarya</taxon>
        <taxon>Ascomycota</taxon>
        <taxon>Pezizomycotina</taxon>
        <taxon>Sordariomycetes</taxon>
        <taxon>Xylariomycetidae</taxon>
        <taxon>Amphisphaeriales</taxon>
        <taxon>Apiosporaceae</taxon>
        <taxon>Apiospora</taxon>
    </lineage>
</organism>
<reference evidence="4 5" key="1">
    <citation type="submission" date="2023-01" db="EMBL/GenBank/DDBJ databases">
        <title>Analysis of 21 Apiospora genomes using comparative genomics revels a genus with tremendous synthesis potential of carbohydrate active enzymes and secondary metabolites.</title>
        <authorList>
            <person name="Sorensen T."/>
        </authorList>
    </citation>
    <scope>NUCLEOTIDE SEQUENCE [LARGE SCALE GENOMIC DNA]</scope>
    <source>
        <strain evidence="4 5">CBS 117206</strain>
    </source>
</reference>
<feature type="region of interest" description="Disordered" evidence="1">
    <location>
        <begin position="125"/>
        <end position="168"/>
    </location>
</feature>
<name>A0AAW0QQS6_9PEZI</name>
<evidence type="ECO:0000256" key="1">
    <source>
        <dbReference type="SAM" id="MobiDB-lite"/>
    </source>
</evidence>
<evidence type="ECO:0000256" key="2">
    <source>
        <dbReference type="SAM" id="SignalP"/>
    </source>
</evidence>